<dbReference type="RefSeq" id="WP_188550547.1">
    <property type="nucleotide sequence ID" value="NZ_BMFY01000006.1"/>
</dbReference>
<feature type="compositionally biased region" description="Basic and acidic residues" evidence="2">
    <location>
        <begin position="375"/>
        <end position="390"/>
    </location>
</feature>
<feature type="region of interest" description="Disordered" evidence="2">
    <location>
        <begin position="361"/>
        <end position="390"/>
    </location>
</feature>
<reference evidence="3" key="2">
    <citation type="submission" date="2020-09" db="EMBL/GenBank/DDBJ databases">
        <authorList>
            <person name="Sun Q."/>
            <person name="Zhou Y."/>
        </authorList>
    </citation>
    <scope>NUCLEOTIDE SEQUENCE</scope>
    <source>
        <strain evidence="3">CGMCC 1.12785</strain>
    </source>
</reference>
<evidence type="ECO:0000256" key="1">
    <source>
        <dbReference type="ARBA" id="ARBA00022679"/>
    </source>
</evidence>
<dbReference type="Proteomes" id="UP000616114">
    <property type="component" value="Unassembled WGS sequence"/>
</dbReference>
<dbReference type="GO" id="GO:0008410">
    <property type="term" value="F:CoA-transferase activity"/>
    <property type="evidence" value="ECO:0007669"/>
    <property type="project" value="TreeGrafter"/>
</dbReference>
<reference evidence="3" key="1">
    <citation type="journal article" date="2014" name="Int. J. Syst. Evol. Microbiol.">
        <title>Complete genome sequence of Corynebacterium casei LMG S-19264T (=DSM 44701T), isolated from a smear-ripened cheese.</title>
        <authorList>
            <consortium name="US DOE Joint Genome Institute (JGI-PGF)"/>
            <person name="Walter F."/>
            <person name="Albersmeier A."/>
            <person name="Kalinowski J."/>
            <person name="Ruckert C."/>
        </authorList>
    </citation>
    <scope>NUCLEOTIDE SEQUENCE</scope>
    <source>
        <strain evidence="3">CGMCC 1.12785</strain>
    </source>
</reference>
<dbReference type="InterPro" id="IPR023606">
    <property type="entry name" value="CoA-Trfase_III_dom_1_sf"/>
</dbReference>
<dbReference type="InterPro" id="IPR003673">
    <property type="entry name" value="CoA-Trfase_fam_III"/>
</dbReference>
<dbReference type="InterPro" id="IPR044855">
    <property type="entry name" value="CoA-Trfase_III_dom3_sf"/>
</dbReference>
<dbReference type="Pfam" id="PF02515">
    <property type="entry name" value="CoA_transf_3"/>
    <property type="match status" value="1"/>
</dbReference>
<name>A0A8J2TY86_9MICO</name>
<proteinExistence type="predicted"/>
<dbReference type="InterPro" id="IPR050483">
    <property type="entry name" value="CoA-transferase_III_domain"/>
</dbReference>
<keyword evidence="1 3" id="KW-0808">Transferase</keyword>
<gene>
    <name evidence="3" type="ORF">GCM10011333_17630</name>
</gene>
<dbReference type="AlphaFoldDB" id="A0A8J2TY86"/>
<organism evidence="3 4">
    <name type="scientific">Sediminivirga luteola</name>
    <dbReference type="NCBI Taxonomy" id="1774748"/>
    <lineage>
        <taxon>Bacteria</taxon>
        <taxon>Bacillati</taxon>
        <taxon>Actinomycetota</taxon>
        <taxon>Actinomycetes</taxon>
        <taxon>Micrococcales</taxon>
        <taxon>Brevibacteriaceae</taxon>
        <taxon>Sediminivirga</taxon>
    </lineage>
</organism>
<accession>A0A8J2TY86</accession>
<sequence>MSWLPESERPTTGPLAGVRVVELARIIAGPLAGLYLADMGAEVLKIERPGGDEMRHYGPERWDGTGSTFLALNRNKRSLVLDLNRPEARERLLEIVSGADVLVESYRPGVLERWNLTFEELRAVNPHLVMCSITGFGDVGPAASLGANNLIAEAFGGSLSVGLPETEHMLTGAPATDFFTGTSAALAVVAQLTVPRRDRRAVHVRTSLLESQALMMSGYIVGYLATGNDPDRTTGLPFTVPNQVFETADGRIVLAANSESMWRRLCLAVGREEWLDRSDYQTNALRMERQDEIIAELGRILAGRPRAGWLTAFQRAQVTAAPVNSVAELLDHPQFAALGLLQPSPEGYPPGTAGVRLPFTFDGGLPAPGRRRPAPRLDEAGDETSGDRQP</sequence>
<dbReference type="SUPFAM" id="SSF89796">
    <property type="entry name" value="CoA-transferase family III (CaiB/BaiF)"/>
    <property type="match status" value="1"/>
</dbReference>
<keyword evidence="4" id="KW-1185">Reference proteome</keyword>
<evidence type="ECO:0000313" key="3">
    <source>
        <dbReference type="EMBL" id="GGA15065.1"/>
    </source>
</evidence>
<dbReference type="Gene3D" id="3.30.1540.10">
    <property type="entry name" value="formyl-coa transferase, domain 3"/>
    <property type="match status" value="1"/>
</dbReference>
<dbReference type="PANTHER" id="PTHR48207:SF3">
    <property type="entry name" value="SUCCINATE--HYDROXYMETHYLGLUTARATE COA-TRANSFERASE"/>
    <property type="match status" value="1"/>
</dbReference>
<evidence type="ECO:0000256" key="2">
    <source>
        <dbReference type="SAM" id="MobiDB-lite"/>
    </source>
</evidence>
<evidence type="ECO:0000313" key="4">
    <source>
        <dbReference type="Proteomes" id="UP000616114"/>
    </source>
</evidence>
<comment type="caution">
    <text evidence="3">The sequence shown here is derived from an EMBL/GenBank/DDBJ whole genome shotgun (WGS) entry which is preliminary data.</text>
</comment>
<dbReference type="Gene3D" id="3.40.50.10540">
    <property type="entry name" value="Crotonobetainyl-coa:carnitine coa-transferase, domain 1"/>
    <property type="match status" value="1"/>
</dbReference>
<dbReference type="EMBL" id="BMFY01000006">
    <property type="protein sequence ID" value="GGA15065.1"/>
    <property type="molecule type" value="Genomic_DNA"/>
</dbReference>
<dbReference type="PANTHER" id="PTHR48207">
    <property type="entry name" value="SUCCINATE--HYDROXYMETHYLGLUTARATE COA-TRANSFERASE"/>
    <property type="match status" value="1"/>
</dbReference>
<protein>
    <submittedName>
        <fullName evidence="3">CoA transferase</fullName>
    </submittedName>
</protein>